<dbReference type="EMBL" id="JAPNMI010000002">
    <property type="protein sequence ID" value="MCY0789070.1"/>
    <property type="molecule type" value="Genomic_DNA"/>
</dbReference>
<protein>
    <submittedName>
        <fullName evidence="3">ABC transporter substrate-binding protein</fullName>
    </submittedName>
</protein>
<feature type="signal peptide" evidence="1">
    <location>
        <begin position="1"/>
        <end position="27"/>
    </location>
</feature>
<keyword evidence="1" id="KW-0732">Signal</keyword>
<dbReference type="RefSeq" id="WP_267785305.1">
    <property type="nucleotide sequence ID" value="NZ_JAPNMI010000002.1"/>
</dbReference>
<feature type="chain" id="PRO_5040159198" evidence="1">
    <location>
        <begin position="28"/>
        <end position="385"/>
    </location>
</feature>
<comment type="caution">
    <text evidence="3">The sequence shown here is derived from an EMBL/GenBank/DDBJ whole genome shotgun (WGS) entry which is preliminary data.</text>
</comment>
<dbReference type="PANTHER" id="PTHR30535:SF34">
    <property type="entry name" value="MOLYBDATE-BINDING PROTEIN MOLA"/>
    <property type="match status" value="1"/>
</dbReference>
<gene>
    <name evidence="3" type="ORF">N0392_05115</name>
</gene>
<dbReference type="InterPro" id="IPR050902">
    <property type="entry name" value="ABC_Transporter_SBP"/>
</dbReference>
<dbReference type="PANTHER" id="PTHR30535">
    <property type="entry name" value="VITAMIN B12-BINDING PROTEIN"/>
    <property type="match status" value="1"/>
</dbReference>
<dbReference type="InterPro" id="IPR002491">
    <property type="entry name" value="ABC_transptr_periplasmic_BD"/>
</dbReference>
<evidence type="ECO:0000313" key="4">
    <source>
        <dbReference type="Proteomes" id="UP001076655"/>
    </source>
</evidence>
<dbReference type="PROSITE" id="PS50983">
    <property type="entry name" value="FE_B12_PBP"/>
    <property type="match status" value="1"/>
</dbReference>
<dbReference type="Proteomes" id="UP001076655">
    <property type="component" value="Unassembled WGS sequence"/>
</dbReference>
<dbReference type="SUPFAM" id="SSF53807">
    <property type="entry name" value="Helical backbone' metal receptor"/>
    <property type="match status" value="1"/>
</dbReference>
<name>A0A9Q4CLM9_MORMO</name>
<organism evidence="3 4">
    <name type="scientific">Morganella morganii</name>
    <name type="common">Proteus morganii</name>
    <dbReference type="NCBI Taxonomy" id="582"/>
    <lineage>
        <taxon>Bacteria</taxon>
        <taxon>Pseudomonadati</taxon>
        <taxon>Pseudomonadota</taxon>
        <taxon>Gammaproteobacteria</taxon>
        <taxon>Enterobacterales</taxon>
        <taxon>Morganellaceae</taxon>
        <taxon>Morganella</taxon>
    </lineage>
</organism>
<feature type="domain" description="Fe/B12 periplasmic-binding" evidence="2">
    <location>
        <begin position="53"/>
        <end position="355"/>
    </location>
</feature>
<evidence type="ECO:0000256" key="1">
    <source>
        <dbReference type="SAM" id="SignalP"/>
    </source>
</evidence>
<accession>A0A9Q4CLM9</accession>
<evidence type="ECO:0000259" key="2">
    <source>
        <dbReference type="PROSITE" id="PS50983"/>
    </source>
</evidence>
<sequence>MDQLKRCLLKHGLVFSALAALPGGLSAAPGKTEQQVITDIRGRRIDCSVVPQRIYVADASLMFLYASLAGKQLTEKLAAIPAAFCHADELSYQQYCRAFPALAALPHLSPLAGAQANSETIVDLHPDIIFVTTGTFSAMETGGITALLERAGIQIAVLDMSISPLKNTPRSIAIMGGILGVPDRAAKIIAFIHSHLSVVTSRLAAAPYRPVPVLLERAAGFSAECCYAYGNGNLAEFLTCAGGKNIGAEYIHGTYGTINQETIIHTRPEKVIVTGGQWQSYNPGGDWVGLGPGADLAVAEKQLAILMQRPAFKTLAAVQQRECYAIWHAFYDSPFGFIAVLKFATWLHPVLFADIDADAVFRAFYRQFLPVPWQPGYWVSLHPES</sequence>
<reference evidence="3" key="1">
    <citation type="submission" date="2022-08" db="EMBL/GenBank/DDBJ databases">
        <authorList>
            <person name="Dale J.L."/>
        </authorList>
    </citation>
    <scope>NUCLEOTIDE SEQUENCE</scope>
    <source>
        <strain evidence="3">2022EL-00758</strain>
    </source>
</reference>
<proteinExistence type="predicted"/>
<evidence type="ECO:0000313" key="3">
    <source>
        <dbReference type="EMBL" id="MCY0789070.1"/>
    </source>
</evidence>
<dbReference type="Pfam" id="PF01497">
    <property type="entry name" value="Peripla_BP_2"/>
    <property type="match status" value="1"/>
</dbReference>
<dbReference type="Gene3D" id="3.40.50.1980">
    <property type="entry name" value="Nitrogenase molybdenum iron protein domain"/>
    <property type="match status" value="2"/>
</dbReference>
<dbReference type="AlphaFoldDB" id="A0A9Q4CLM9"/>